<evidence type="ECO:0000313" key="2">
    <source>
        <dbReference type="Proteomes" id="UP000824469"/>
    </source>
</evidence>
<evidence type="ECO:0000313" key="1">
    <source>
        <dbReference type="EMBL" id="KAH9323996.1"/>
    </source>
</evidence>
<feature type="non-terminal residue" evidence="1">
    <location>
        <position position="1"/>
    </location>
</feature>
<proteinExistence type="predicted"/>
<reference evidence="1 2" key="1">
    <citation type="journal article" date="2021" name="Nat. Plants">
        <title>The Taxus genome provides insights into paclitaxel biosynthesis.</title>
        <authorList>
            <person name="Xiong X."/>
            <person name="Gou J."/>
            <person name="Liao Q."/>
            <person name="Li Y."/>
            <person name="Zhou Q."/>
            <person name="Bi G."/>
            <person name="Li C."/>
            <person name="Du R."/>
            <person name="Wang X."/>
            <person name="Sun T."/>
            <person name="Guo L."/>
            <person name="Liang H."/>
            <person name="Lu P."/>
            <person name="Wu Y."/>
            <person name="Zhang Z."/>
            <person name="Ro D.K."/>
            <person name="Shang Y."/>
            <person name="Huang S."/>
            <person name="Yan J."/>
        </authorList>
    </citation>
    <scope>NUCLEOTIDE SEQUENCE [LARGE SCALE GENOMIC DNA]</scope>
    <source>
        <strain evidence="1">Ta-2019</strain>
    </source>
</reference>
<sequence>LEHNTHPDVHDWMKEMITFLSEGTYPPGLSKEKRRCLRLQSIPYVLIDGILFKKNLDGVLL</sequence>
<comment type="caution">
    <text evidence="1">The sequence shown here is derived from an EMBL/GenBank/DDBJ whole genome shotgun (WGS) entry which is preliminary data.</text>
</comment>
<name>A0AA38GKC9_TAXCH</name>
<gene>
    <name evidence="1" type="ORF">KI387_044453</name>
</gene>
<keyword evidence="2" id="KW-1185">Reference proteome</keyword>
<feature type="non-terminal residue" evidence="1">
    <location>
        <position position="61"/>
    </location>
</feature>
<organism evidence="1 2">
    <name type="scientific">Taxus chinensis</name>
    <name type="common">Chinese yew</name>
    <name type="synonym">Taxus wallichiana var. chinensis</name>
    <dbReference type="NCBI Taxonomy" id="29808"/>
    <lineage>
        <taxon>Eukaryota</taxon>
        <taxon>Viridiplantae</taxon>
        <taxon>Streptophyta</taxon>
        <taxon>Embryophyta</taxon>
        <taxon>Tracheophyta</taxon>
        <taxon>Spermatophyta</taxon>
        <taxon>Pinopsida</taxon>
        <taxon>Pinidae</taxon>
        <taxon>Conifers II</taxon>
        <taxon>Cupressales</taxon>
        <taxon>Taxaceae</taxon>
        <taxon>Taxus</taxon>
    </lineage>
</organism>
<accession>A0AA38GKC9</accession>
<protein>
    <submittedName>
        <fullName evidence="1">Uncharacterized protein</fullName>
    </submittedName>
</protein>
<dbReference type="Proteomes" id="UP000824469">
    <property type="component" value="Unassembled WGS sequence"/>
</dbReference>
<dbReference type="EMBL" id="JAHRHJ020000003">
    <property type="protein sequence ID" value="KAH9323996.1"/>
    <property type="molecule type" value="Genomic_DNA"/>
</dbReference>
<dbReference type="AlphaFoldDB" id="A0AA38GKC9"/>